<proteinExistence type="predicted"/>
<organism evidence="2 3">
    <name type="scientific">Papaver atlanticum</name>
    <dbReference type="NCBI Taxonomy" id="357466"/>
    <lineage>
        <taxon>Eukaryota</taxon>
        <taxon>Viridiplantae</taxon>
        <taxon>Streptophyta</taxon>
        <taxon>Embryophyta</taxon>
        <taxon>Tracheophyta</taxon>
        <taxon>Spermatophyta</taxon>
        <taxon>Magnoliopsida</taxon>
        <taxon>Ranunculales</taxon>
        <taxon>Papaveraceae</taxon>
        <taxon>Papaveroideae</taxon>
        <taxon>Papaver</taxon>
    </lineage>
</organism>
<dbReference type="Proteomes" id="UP001202328">
    <property type="component" value="Unassembled WGS sequence"/>
</dbReference>
<evidence type="ECO:0000256" key="1">
    <source>
        <dbReference type="SAM" id="SignalP"/>
    </source>
</evidence>
<evidence type="ECO:0000313" key="2">
    <source>
        <dbReference type="EMBL" id="KAI3913448.1"/>
    </source>
</evidence>
<reference evidence="2" key="1">
    <citation type="submission" date="2022-04" db="EMBL/GenBank/DDBJ databases">
        <title>A functionally conserved STORR gene fusion in Papaver species that diverged 16.8 million years ago.</title>
        <authorList>
            <person name="Catania T."/>
        </authorList>
    </citation>
    <scope>NUCLEOTIDE SEQUENCE</scope>
    <source>
        <strain evidence="2">S-188037</strain>
    </source>
</reference>
<name>A0AAD4XHN8_9MAGN</name>
<dbReference type="EMBL" id="JAJJMB010009474">
    <property type="protein sequence ID" value="KAI3913448.1"/>
    <property type="molecule type" value="Genomic_DNA"/>
</dbReference>
<feature type="signal peptide" evidence="1">
    <location>
        <begin position="1"/>
        <end position="18"/>
    </location>
</feature>
<keyword evidence="1" id="KW-0732">Signal</keyword>
<sequence>MRQSKALKICASHLVVLCSICIHRDTGILPKVAASKFGVLTTGTFIGASVSYLQTMLDAGRHDHTSTSSCLQDTGITRHLPYVLLCEELKGAVASTFVAFTMPPSNVEYNCLVNEIMDPSGGCYTMYMEYFGDVSLGHIIRWPKTSVIL</sequence>
<gene>
    <name evidence="2" type="ORF">MKW98_003927</name>
</gene>
<comment type="caution">
    <text evidence="2">The sequence shown here is derived from an EMBL/GenBank/DDBJ whole genome shotgun (WGS) entry which is preliminary data.</text>
</comment>
<keyword evidence="3" id="KW-1185">Reference proteome</keyword>
<accession>A0AAD4XHN8</accession>
<evidence type="ECO:0000313" key="3">
    <source>
        <dbReference type="Proteomes" id="UP001202328"/>
    </source>
</evidence>
<feature type="chain" id="PRO_5042145872" evidence="1">
    <location>
        <begin position="19"/>
        <end position="149"/>
    </location>
</feature>
<dbReference type="AlphaFoldDB" id="A0AAD4XHN8"/>
<protein>
    <submittedName>
        <fullName evidence="2">Uncharacterized protein</fullName>
    </submittedName>
</protein>